<dbReference type="InterPro" id="IPR013955">
    <property type="entry name" value="Rep_factor-A_C"/>
</dbReference>
<name>A0A2Z6NLC6_TRISU</name>
<protein>
    <recommendedName>
        <fullName evidence="1">Replication factor A C-terminal domain-containing protein</fullName>
    </recommendedName>
</protein>
<keyword evidence="3" id="KW-1185">Reference proteome</keyword>
<evidence type="ECO:0000313" key="2">
    <source>
        <dbReference type="EMBL" id="GAU37402.1"/>
    </source>
</evidence>
<evidence type="ECO:0000259" key="1">
    <source>
        <dbReference type="Pfam" id="PF08646"/>
    </source>
</evidence>
<gene>
    <name evidence="2" type="ORF">TSUD_361070</name>
</gene>
<evidence type="ECO:0000313" key="3">
    <source>
        <dbReference type="Proteomes" id="UP000242715"/>
    </source>
</evidence>
<dbReference type="AlphaFoldDB" id="A0A2Z6NLC6"/>
<feature type="domain" description="Replication factor A C-terminal" evidence="1">
    <location>
        <begin position="62"/>
        <end position="121"/>
    </location>
</feature>
<dbReference type="EMBL" id="DF973670">
    <property type="protein sequence ID" value="GAU37402.1"/>
    <property type="molecule type" value="Genomic_DNA"/>
</dbReference>
<sequence>MEGTEHPLTQSVSQLTGPTILSLSDDLLQTQRMTIEDLIEASERCFGTVLVRTCDIEAALGWYYQSCSICNTKVAIQNGSFFCVKCGEAQTAVPRYKVHLQVIDNSGSTTFTLFDRTVSQVGDGNNVEAECVELVADNDADGGASSANNQIQKLARVKIEKIN</sequence>
<dbReference type="Pfam" id="PF08646">
    <property type="entry name" value="Rep_fac-A_C"/>
    <property type="match status" value="1"/>
</dbReference>
<dbReference type="OrthoDB" id="1434713at2759"/>
<dbReference type="SUPFAM" id="SSF50249">
    <property type="entry name" value="Nucleic acid-binding proteins"/>
    <property type="match status" value="1"/>
</dbReference>
<dbReference type="InterPro" id="IPR012340">
    <property type="entry name" value="NA-bd_OB-fold"/>
</dbReference>
<dbReference type="Gene3D" id="2.40.50.140">
    <property type="entry name" value="Nucleic acid-binding proteins"/>
    <property type="match status" value="1"/>
</dbReference>
<organism evidence="2 3">
    <name type="scientific">Trifolium subterraneum</name>
    <name type="common">Subterranean clover</name>
    <dbReference type="NCBI Taxonomy" id="3900"/>
    <lineage>
        <taxon>Eukaryota</taxon>
        <taxon>Viridiplantae</taxon>
        <taxon>Streptophyta</taxon>
        <taxon>Embryophyta</taxon>
        <taxon>Tracheophyta</taxon>
        <taxon>Spermatophyta</taxon>
        <taxon>Magnoliopsida</taxon>
        <taxon>eudicotyledons</taxon>
        <taxon>Gunneridae</taxon>
        <taxon>Pentapetalae</taxon>
        <taxon>rosids</taxon>
        <taxon>fabids</taxon>
        <taxon>Fabales</taxon>
        <taxon>Fabaceae</taxon>
        <taxon>Papilionoideae</taxon>
        <taxon>50 kb inversion clade</taxon>
        <taxon>NPAAA clade</taxon>
        <taxon>Hologalegina</taxon>
        <taxon>IRL clade</taxon>
        <taxon>Trifolieae</taxon>
        <taxon>Trifolium</taxon>
    </lineage>
</organism>
<proteinExistence type="predicted"/>
<reference evidence="3" key="1">
    <citation type="journal article" date="2017" name="Front. Plant Sci.">
        <title>Climate Clever Clovers: New Paradigm to Reduce the Environmental Footprint of Ruminants by Breeding Low Methanogenic Forages Utilizing Haplotype Variation.</title>
        <authorList>
            <person name="Kaur P."/>
            <person name="Appels R."/>
            <person name="Bayer P.E."/>
            <person name="Keeble-Gagnere G."/>
            <person name="Wang J."/>
            <person name="Hirakawa H."/>
            <person name="Shirasawa K."/>
            <person name="Vercoe P."/>
            <person name="Stefanova K."/>
            <person name="Durmic Z."/>
            <person name="Nichols P."/>
            <person name="Revell C."/>
            <person name="Isobe S.N."/>
            <person name="Edwards D."/>
            <person name="Erskine W."/>
        </authorList>
    </citation>
    <scope>NUCLEOTIDE SEQUENCE [LARGE SCALE GENOMIC DNA]</scope>
    <source>
        <strain evidence="3">cv. Daliak</strain>
    </source>
</reference>
<dbReference type="Proteomes" id="UP000242715">
    <property type="component" value="Unassembled WGS sequence"/>
</dbReference>
<accession>A0A2Z6NLC6</accession>